<dbReference type="PRINTS" id="PR00080">
    <property type="entry name" value="SDRFAMILY"/>
</dbReference>
<evidence type="ECO:0000313" key="2">
    <source>
        <dbReference type="EMBL" id="CAB3219936.1"/>
    </source>
</evidence>
<protein>
    <submittedName>
        <fullName evidence="2">Uncharacterized protein</fullName>
    </submittedName>
</protein>
<name>A0A8S0YL58_ARCPL</name>
<dbReference type="InterPro" id="IPR036291">
    <property type="entry name" value="NAD(P)-bd_dom_sf"/>
</dbReference>
<dbReference type="InterPro" id="IPR002347">
    <property type="entry name" value="SDR_fam"/>
</dbReference>
<accession>A0A8S0YL58</accession>
<dbReference type="AlphaFoldDB" id="A0A8S0YL58"/>
<evidence type="ECO:0000313" key="3">
    <source>
        <dbReference type="Proteomes" id="UP000494256"/>
    </source>
</evidence>
<organism evidence="2 3">
    <name type="scientific">Arctia plantaginis</name>
    <name type="common">Wood tiger moth</name>
    <name type="synonym">Phalaena plantaginis</name>
    <dbReference type="NCBI Taxonomy" id="874455"/>
    <lineage>
        <taxon>Eukaryota</taxon>
        <taxon>Metazoa</taxon>
        <taxon>Ecdysozoa</taxon>
        <taxon>Arthropoda</taxon>
        <taxon>Hexapoda</taxon>
        <taxon>Insecta</taxon>
        <taxon>Pterygota</taxon>
        <taxon>Neoptera</taxon>
        <taxon>Endopterygota</taxon>
        <taxon>Lepidoptera</taxon>
        <taxon>Glossata</taxon>
        <taxon>Ditrysia</taxon>
        <taxon>Noctuoidea</taxon>
        <taxon>Erebidae</taxon>
        <taxon>Arctiinae</taxon>
        <taxon>Arctia</taxon>
    </lineage>
</organism>
<dbReference type="PANTHER" id="PTHR43975:SF2">
    <property type="entry name" value="EG:BACR7A4.14 PROTEIN-RELATED"/>
    <property type="match status" value="1"/>
</dbReference>
<dbReference type="Gene3D" id="3.40.50.720">
    <property type="entry name" value="NAD(P)-binding Rossmann-like Domain"/>
    <property type="match status" value="1"/>
</dbReference>
<proteinExistence type="predicted"/>
<keyword evidence="1" id="KW-0560">Oxidoreductase</keyword>
<gene>
    <name evidence="2" type="ORF">APLA_LOCUS89</name>
</gene>
<evidence type="ECO:0000256" key="1">
    <source>
        <dbReference type="ARBA" id="ARBA00023002"/>
    </source>
</evidence>
<comment type="caution">
    <text evidence="2">The sequence shown here is derived from an EMBL/GenBank/DDBJ whole genome shotgun (WGS) entry which is preliminary data.</text>
</comment>
<dbReference type="Proteomes" id="UP000494256">
    <property type="component" value="Unassembled WGS sequence"/>
</dbReference>
<dbReference type="InterPro" id="IPR020904">
    <property type="entry name" value="Sc_DH/Rdtase_CS"/>
</dbReference>
<reference evidence="2 3" key="1">
    <citation type="submission" date="2020-04" db="EMBL/GenBank/DDBJ databases">
        <authorList>
            <person name="Wallbank WR R."/>
            <person name="Pardo Diaz C."/>
            <person name="Kozak K."/>
            <person name="Martin S."/>
            <person name="Jiggins C."/>
            <person name="Moest M."/>
            <person name="Warren A I."/>
            <person name="Byers J.R.P. K."/>
            <person name="Montejo-Kovacevich G."/>
            <person name="Yen C E."/>
        </authorList>
    </citation>
    <scope>NUCLEOTIDE SEQUENCE [LARGE SCALE GENOMIC DNA]</scope>
</reference>
<dbReference type="SUPFAM" id="SSF51735">
    <property type="entry name" value="NAD(P)-binding Rossmann-fold domains"/>
    <property type="match status" value="1"/>
</dbReference>
<sequence>MVEIYDEIMKTNLRAVVIITSLAIPYLKLTKGNVINVSSVDSMTVKYPGLCAYGISKAGIDYFTKSMARELGPSGVRVNAVNPGPVNTEMIEGSESEFIDLTVLGRMSEAEEVGELMLFIASDKARSITGSCYVIDNGYLL</sequence>
<dbReference type="PANTHER" id="PTHR43975">
    <property type="entry name" value="ZGC:101858"/>
    <property type="match status" value="1"/>
</dbReference>
<dbReference type="PRINTS" id="PR00081">
    <property type="entry name" value="GDHRDH"/>
</dbReference>
<dbReference type="PROSITE" id="PS00061">
    <property type="entry name" value="ADH_SHORT"/>
    <property type="match status" value="1"/>
</dbReference>
<dbReference type="Pfam" id="PF13561">
    <property type="entry name" value="adh_short_C2"/>
    <property type="match status" value="1"/>
</dbReference>
<dbReference type="OrthoDB" id="6059368at2759"/>
<dbReference type="GO" id="GO:0016491">
    <property type="term" value="F:oxidoreductase activity"/>
    <property type="evidence" value="ECO:0007669"/>
    <property type="project" value="UniProtKB-KW"/>
</dbReference>
<dbReference type="EMBL" id="CADEBD010000024">
    <property type="protein sequence ID" value="CAB3219936.1"/>
    <property type="molecule type" value="Genomic_DNA"/>
</dbReference>